<organism evidence="1 2">
    <name type="scientific">Paraburkholderia megapolitana</name>
    <dbReference type="NCBI Taxonomy" id="420953"/>
    <lineage>
        <taxon>Bacteria</taxon>
        <taxon>Pseudomonadati</taxon>
        <taxon>Pseudomonadota</taxon>
        <taxon>Betaproteobacteria</taxon>
        <taxon>Burkholderiales</taxon>
        <taxon>Burkholderiaceae</taxon>
        <taxon>Paraburkholderia</taxon>
    </lineage>
</organism>
<evidence type="ECO:0000313" key="2">
    <source>
        <dbReference type="Proteomes" id="UP000199548"/>
    </source>
</evidence>
<dbReference type="STRING" id="420953.SAMN05192543_11737"/>
<sequence>MNGHTLDLYNASLYEKDGGMGQVSLRLTNSASDDREKG</sequence>
<name>A0A1I3WAC3_9BURK</name>
<proteinExistence type="predicted"/>
<reference evidence="1 2" key="1">
    <citation type="submission" date="2016-10" db="EMBL/GenBank/DDBJ databases">
        <authorList>
            <person name="de Groot N.N."/>
        </authorList>
    </citation>
    <scope>NUCLEOTIDE SEQUENCE [LARGE SCALE GENOMIC DNA]</scope>
    <source>
        <strain evidence="1 2">LMG 23650</strain>
    </source>
</reference>
<dbReference type="Proteomes" id="UP000199548">
    <property type="component" value="Unassembled WGS sequence"/>
</dbReference>
<gene>
    <name evidence="1" type="ORF">SAMN05192543_11737</name>
</gene>
<keyword evidence="2" id="KW-1185">Reference proteome</keyword>
<dbReference type="AlphaFoldDB" id="A0A1I3WAC3"/>
<evidence type="ECO:0000313" key="1">
    <source>
        <dbReference type="EMBL" id="SFK04475.1"/>
    </source>
</evidence>
<dbReference type="EMBL" id="FOQU01000017">
    <property type="protein sequence ID" value="SFK04475.1"/>
    <property type="molecule type" value="Genomic_DNA"/>
</dbReference>
<accession>A0A1I3WAC3</accession>
<protein>
    <submittedName>
        <fullName evidence="1">Uncharacterized protein</fullName>
    </submittedName>
</protein>